<organism evidence="1 2">
    <name type="scientific">Pristionchus fissidentatus</name>
    <dbReference type="NCBI Taxonomy" id="1538716"/>
    <lineage>
        <taxon>Eukaryota</taxon>
        <taxon>Metazoa</taxon>
        <taxon>Ecdysozoa</taxon>
        <taxon>Nematoda</taxon>
        <taxon>Chromadorea</taxon>
        <taxon>Rhabditida</taxon>
        <taxon>Rhabditina</taxon>
        <taxon>Diplogasteromorpha</taxon>
        <taxon>Diplogasteroidea</taxon>
        <taxon>Neodiplogasteridae</taxon>
        <taxon>Pristionchus</taxon>
    </lineage>
</organism>
<comment type="caution">
    <text evidence="1">The sequence shown here is derived from an EMBL/GenBank/DDBJ whole genome shotgun (WGS) entry which is preliminary data.</text>
</comment>
<accession>A0AAV5VKE4</accession>
<dbReference type="EMBL" id="BTSY01000003">
    <property type="protein sequence ID" value="GMT20101.1"/>
    <property type="molecule type" value="Genomic_DNA"/>
</dbReference>
<protein>
    <submittedName>
        <fullName evidence="1">Uncharacterized protein</fullName>
    </submittedName>
</protein>
<dbReference type="AlphaFoldDB" id="A0AAV5VKE4"/>
<gene>
    <name evidence="1" type="ORF">PFISCL1PPCAC_11398</name>
</gene>
<dbReference type="Proteomes" id="UP001432322">
    <property type="component" value="Unassembled WGS sequence"/>
</dbReference>
<proteinExistence type="predicted"/>
<feature type="non-terminal residue" evidence="1">
    <location>
        <position position="90"/>
    </location>
</feature>
<evidence type="ECO:0000313" key="2">
    <source>
        <dbReference type="Proteomes" id="UP001432322"/>
    </source>
</evidence>
<sequence>MYYSFLILQHSSKGRTDDIAATTPIDIALRVLLSYDQTHSLPPIDSLSPSMFARFSTSVSMGHIVNIDSSSFSEFPLKILTLTKMDSDSR</sequence>
<name>A0AAV5VKE4_9BILA</name>
<keyword evidence="2" id="KW-1185">Reference proteome</keyword>
<evidence type="ECO:0000313" key="1">
    <source>
        <dbReference type="EMBL" id="GMT20101.1"/>
    </source>
</evidence>
<reference evidence="1" key="1">
    <citation type="submission" date="2023-10" db="EMBL/GenBank/DDBJ databases">
        <title>Genome assembly of Pristionchus species.</title>
        <authorList>
            <person name="Yoshida K."/>
            <person name="Sommer R.J."/>
        </authorList>
    </citation>
    <scope>NUCLEOTIDE SEQUENCE</scope>
    <source>
        <strain evidence="1">RS5133</strain>
    </source>
</reference>